<dbReference type="KEGG" id="lnu:N7U66_09825"/>
<accession>A0A9E8MYH1</accession>
<organism evidence="1 2">
    <name type="scientific">Lacinutrix neustonica</name>
    <dbReference type="NCBI Taxonomy" id="2980107"/>
    <lineage>
        <taxon>Bacteria</taxon>
        <taxon>Pseudomonadati</taxon>
        <taxon>Bacteroidota</taxon>
        <taxon>Flavobacteriia</taxon>
        <taxon>Flavobacteriales</taxon>
        <taxon>Flavobacteriaceae</taxon>
        <taxon>Lacinutrix</taxon>
    </lineage>
</organism>
<dbReference type="EMBL" id="CP113088">
    <property type="protein sequence ID" value="WAC03701.1"/>
    <property type="molecule type" value="Genomic_DNA"/>
</dbReference>
<proteinExistence type="predicted"/>
<keyword evidence="2" id="KW-1185">Reference proteome</keyword>
<dbReference type="Proteomes" id="UP001164705">
    <property type="component" value="Chromosome"/>
</dbReference>
<evidence type="ECO:0000313" key="2">
    <source>
        <dbReference type="Proteomes" id="UP001164705"/>
    </source>
</evidence>
<evidence type="ECO:0000313" key="1">
    <source>
        <dbReference type="EMBL" id="WAC03701.1"/>
    </source>
</evidence>
<dbReference type="AlphaFoldDB" id="A0A9E8MYH1"/>
<reference evidence="1" key="1">
    <citation type="submission" date="2022-11" db="EMBL/GenBank/DDBJ databases">
        <title>Lacinutrix neustonica HL-RS19T sp. nov., isolated from the surface microlayer sample of brackish Lake Shihwa.</title>
        <authorList>
            <person name="Choi J.Y."/>
            <person name="Hwang C.Y."/>
        </authorList>
    </citation>
    <scope>NUCLEOTIDE SEQUENCE</scope>
    <source>
        <strain evidence="1">HL-RS19</strain>
    </source>
</reference>
<name>A0A9E8MYH1_9FLAO</name>
<dbReference type="RefSeq" id="WP_267678336.1">
    <property type="nucleotide sequence ID" value="NZ_CP113088.1"/>
</dbReference>
<protein>
    <submittedName>
        <fullName evidence="1">Uncharacterized protein</fullName>
    </submittedName>
</protein>
<gene>
    <name evidence="1" type="ORF">N7U66_09825</name>
</gene>
<sequence>MKLIQVKRETILEKRFTPKMGELKTKVTSIKKQFLGISIRTIHKYRETYYGKIKDCRDCELTR</sequence>